<name>A0A482N392_9CAUD</name>
<dbReference type="Proteomes" id="UP000309350">
    <property type="component" value="Segment"/>
</dbReference>
<reference evidence="1 2" key="1">
    <citation type="submission" date="2019-01" db="EMBL/GenBank/DDBJ databases">
        <title>Still something new to discover - new insights into E. coli phage diversity and taxonomy.</title>
        <authorList>
            <person name="Korf I.H.E."/>
            <person name="Adriaennsens E."/>
            <person name="Dreiseikelmann B."/>
            <person name="Kropinski A."/>
            <person name="Nimtz M."/>
            <person name="Meier-Kolthoff J.P."/>
            <person name="Rohde M."/>
            <person name="van Raaij M."/>
            <person name="Wittmann J."/>
        </authorList>
    </citation>
    <scope>NUCLEOTIDE SEQUENCE [LARGE SCALE GENOMIC DNA]</scope>
</reference>
<evidence type="ECO:0000313" key="2">
    <source>
        <dbReference type="Proteomes" id="UP000309350"/>
    </source>
</evidence>
<evidence type="ECO:0000313" key="1">
    <source>
        <dbReference type="EMBL" id="QBQ80174.1"/>
    </source>
</evidence>
<dbReference type="EMBL" id="MK373788">
    <property type="protein sequence ID" value="QBQ80174.1"/>
    <property type="molecule type" value="Genomic_DNA"/>
</dbReference>
<proteinExistence type="predicted"/>
<sequence length="152" mass="17655">MSKVKHYGVNWSDAWPLCKDDPTEGTFVRYEDYKELLDAVIALLDDIRSRYPGQDFTCPHIQLLACLVEGLPKEVEEGFKRVQYQGETLDVPEFVNYITTDSSGDRYGYSHKPEIPDFVHAWRIPYEVINVADCWYLGEGDSRNWRDSLIQV</sequence>
<gene>
    <name evidence="1" type="ORF">Schickermooser_00021</name>
</gene>
<protein>
    <submittedName>
        <fullName evidence="1">Uncharacterized protein</fullName>
    </submittedName>
</protein>
<accession>A0A482N392</accession>
<organism evidence="1 2">
    <name type="scientific">Escherichia phage vB_EcoM_Schickermooser</name>
    <dbReference type="NCBI Taxonomy" id="2508195"/>
    <lineage>
        <taxon>Viruses</taxon>
        <taxon>Duplodnaviria</taxon>
        <taxon>Heunggongvirae</taxon>
        <taxon>Uroviricota</taxon>
        <taxon>Caudoviricetes</taxon>
        <taxon>Stephanstirmvirinae</taxon>
        <taxon>Phapecoctavirus</taxon>
        <taxon>Phapecoctavirus schickermooser</taxon>
        <taxon>Escherichia virus Schickermooser</taxon>
    </lineage>
</organism>
<keyword evidence="2" id="KW-1185">Reference proteome</keyword>